<reference evidence="2" key="1">
    <citation type="journal article" date="2020" name="Stud. Mycol.">
        <title>101 Dothideomycetes genomes: a test case for predicting lifestyles and emergence of pathogens.</title>
        <authorList>
            <person name="Haridas S."/>
            <person name="Albert R."/>
            <person name="Binder M."/>
            <person name="Bloem J."/>
            <person name="Labutti K."/>
            <person name="Salamov A."/>
            <person name="Andreopoulos B."/>
            <person name="Baker S."/>
            <person name="Barry K."/>
            <person name="Bills G."/>
            <person name="Bluhm B."/>
            <person name="Cannon C."/>
            <person name="Castanera R."/>
            <person name="Culley D."/>
            <person name="Daum C."/>
            <person name="Ezra D."/>
            <person name="Gonzalez J."/>
            <person name="Henrissat B."/>
            <person name="Kuo A."/>
            <person name="Liang C."/>
            <person name="Lipzen A."/>
            <person name="Lutzoni F."/>
            <person name="Magnuson J."/>
            <person name="Mondo S."/>
            <person name="Nolan M."/>
            <person name="Ohm R."/>
            <person name="Pangilinan J."/>
            <person name="Park H.-J."/>
            <person name="Ramirez L."/>
            <person name="Alfaro M."/>
            <person name="Sun H."/>
            <person name="Tritt A."/>
            <person name="Yoshinaga Y."/>
            <person name="Zwiers L.-H."/>
            <person name="Turgeon B."/>
            <person name="Goodwin S."/>
            <person name="Spatafora J."/>
            <person name="Crous P."/>
            <person name="Grigoriev I."/>
        </authorList>
    </citation>
    <scope>NUCLEOTIDE SEQUENCE</scope>
    <source>
        <strain evidence="2">ATCC 36951</strain>
    </source>
</reference>
<dbReference type="AlphaFoldDB" id="A0A6A6CFS5"/>
<sequence>MDERASNTARFYHSEYDKAYKMFLDGEKEASDDACCELISDFQCPRLLQIQAWQLRSVCTEDYWLARSHLINGLDLIASLQDDEEPLVKQTKEHTTRMLEQRDAEWKAYWAETGQDAPKEQRMEDTYVVSGSREEHEMGESSPQGDRDEAAIEKQRERPGRLELGEKDGEIGGVEVESGATAMKTTSQMGGEDEDGMAQ</sequence>
<feature type="compositionally biased region" description="Basic and acidic residues" evidence="1">
    <location>
        <begin position="132"/>
        <end position="170"/>
    </location>
</feature>
<dbReference type="Proteomes" id="UP000799537">
    <property type="component" value="Unassembled WGS sequence"/>
</dbReference>
<dbReference type="GeneID" id="54560151"/>
<evidence type="ECO:0000313" key="3">
    <source>
        <dbReference type="Proteomes" id="UP000799537"/>
    </source>
</evidence>
<name>A0A6A6CFS5_ZASCE</name>
<evidence type="ECO:0000313" key="2">
    <source>
        <dbReference type="EMBL" id="KAF2165911.1"/>
    </source>
</evidence>
<gene>
    <name evidence="2" type="ORF">M409DRAFT_23643</name>
</gene>
<evidence type="ECO:0000256" key="1">
    <source>
        <dbReference type="SAM" id="MobiDB-lite"/>
    </source>
</evidence>
<dbReference type="OrthoDB" id="3913490at2759"/>
<organism evidence="2 3">
    <name type="scientific">Zasmidium cellare ATCC 36951</name>
    <dbReference type="NCBI Taxonomy" id="1080233"/>
    <lineage>
        <taxon>Eukaryota</taxon>
        <taxon>Fungi</taxon>
        <taxon>Dikarya</taxon>
        <taxon>Ascomycota</taxon>
        <taxon>Pezizomycotina</taxon>
        <taxon>Dothideomycetes</taxon>
        <taxon>Dothideomycetidae</taxon>
        <taxon>Mycosphaerellales</taxon>
        <taxon>Mycosphaerellaceae</taxon>
        <taxon>Zasmidium</taxon>
    </lineage>
</organism>
<accession>A0A6A6CFS5</accession>
<dbReference type="RefSeq" id="XP_033666800.1">
    <property type="nucleotide sequence ID" value="XM_033806879.1"/>
</dbReference>
<protein>
    <submittedName>
        <fullName evidence="2">Uncharacterized protein</fullName>
    </submittedName>
</protein>
<dbReference type="EMBL" id="ML993598">
    <property type="protein sequence ID" value="KAF2165911.1"/>
    <property type="molecule type" value="Genomic_DNA"/>
</dbReference>
<keyword evidence="3" id="KW-1185">Reference proteome</keyword>
<feature type="region of interest" description="Disordered" evidence="1">
    <location>
        <begin position="130"/>
        <end position="199"/>
    </location>
</feature>
<proteinExistence type="predicted"/>